<evidence type="ECO:0000313" key="3">
    <source>
        <dbReference type="EMBL" id="KAF4121747.1"/>
    </source>
</evidence>
<comment type="caution">
    <text evidence="3">The sequence shown here is derived from an EMBL/GenBank/DDBJ whole genome shotgun (WGS) entry which is preliminary data.</text>
</comment>
<organism evidence="3 4">
    <name type="scientific">Geosmithia morbida</name>
    <dbReference type="NCBI Taxonomy" id="1094350"/>
    <lineage>
        <taxon>Eukaryota</taxon>
        <taxon>Fungi</taxon>
        <taxon>Dikarya</taxon>
        <taxon>Ascomycota</taxon>
        <taxon>Pezizomycotina</taxon>
        <taxon>Sordariomycetes</taxon>
        <taxon>Hypocreomycetidae</taxon>
        <taxon>Hypocreales</taxon>
        <taxon>Bionectriaceae</taxon>
        <taxon>Geosmithia</taxon>
    </lineage>
</organism>
<keyword evidence="2" id="KW-1133">Transmembrane helix</keyword>
<feature type="compositionally biased region" description="Basic and acidic residues" evidence="1">
    <location>
        <begin position="440"/>
        <end position="458"/>
    </location>
</feature>
<feature type="region of interest" description="Disordered" evidence="1">
    <location>
        <begin position="88"/>
        <end position="121"/>
    </location>
</feature>
<name>A0A9P4YTX7_9HYPO</name>
<dbReference type="EMBL" id="JAANYQ010000011">
    <property type="protein sequence ID" value="KAF4121747.1"/>
    <property type="molecule type" value="Genomic_DNA"/>
</dbReference>
<feature type="region of interest" description="Disordered" evidence="1">
    <location>
        <begin position="338"/>
        <end position="458"/>
    </location>
</feature>
<evidence type="ECO:0000256" key="1">
    <source>
        <dbReference type="SAM" id="MobiDB-lite"/>
    </source>
</evidence>
<dbReference type="GeneID" id="55967816"/>
<dbReference type="AlphaFoldDB" id="A0A9P4YTX7"/>
<dbReference type="Proteomes" id="UP000749293">
    <property type="component" value="Unassembled WGS sequence"/>
</dbReference>
<reference evidence="3" key="1">
    <citation type="submission" date="2020-03" db="EMBL/GenBank/DDBJ databases">
        <title>Site-based positive gene gene selection in Geosmithia morbida across the United States reveals a broad range of putative effectors and factors for local host and environmental adapation.</title>
        <authorList>
            <person name="Onufrak A."/>
            <person name="Murdoch R.W."/>
            <person name="Gazis R."/>
            <person name="Huff M."/>
            <person name="Staton M."/>
            <person name="Klingeman W."/>
            <person name="Hadziabdic D."/>
        </authorList>
    </citation>
    <scope>NUCLEOTIDE SEQUENCE</scope>
    <source>
        <strain evidence="3">1262</strain>
    </source>
</reference>
<dbReference type="OrthoDB" id="5376312at2759"/>
<proteinExistence type="predicted"/>
<feature type="region of interest" description="Disordered" evidence="1">
    <location>
        <begin position="179"/>
        <end position="203"/>
    </location>
</feature>
<dbReference type="RefSeq" id="XP_035320399.1">
    <property type="nucleotide sequence ID" value="XM_035463568.1"/>
</dbReference>
<feature type="compositionally biased region" description="Basic and acidic residues" evidence="1">
    <location>
        <begin position="279"/>
        <end position="288"/>
    </location>
</feature>
<keyword evidence="2" id="KW-0472">Membrane</keyword>
<accession>A0A9P4YTX7</accession>
<evidence type="ECO:0000313" key="4">
    <source>
        <dbReference type="Proteomes" id="UP000749293"/>
    </source>
</evidence>
<feature type="compositionally biased region" description="Polar residues" evidence="1">
    <location>
        <begin position="107"/>
        <end position="121"/>
    </location>
</feature>
<feature type="transmembrane region" description="Helical" evidence="2">
    <location>
        <begin position="24"/>
        <end position="47"/>
    </location>
</feature>
<keyword evidence="4" id="KW-1185">Reference proteome</keyword>
<keyword evidence="2" id="KW-0812">Transmembrane</keyword>
<sequence length="458" mass="49079">MHLSGRAPDSSNDNKGGGNSSGTAIKACIIVLIVLGIAGVVVASFYISRAQRGGLSLGRKKSRGGQGGGLWSRLIAPLTGSRRRQYEHASSGDDNAELEGTHRDVEQTPNRNTATVDRNTSVRSVLTLPAYSQKASNTEQVIAREGDRDGMDVVIDLPTEEEQEARREEEMAALYQLRSTRRQQQQERADIRRQREQARQQGDMQALVEAQARAQALSTGHNAVVEELRRDIDRAKENNRGHVSSVSYADLGVARHDGTRIRAGSQESERTGLLSDAADMGHRSRSRADSVLSHSRDASAGSAVSLVSGMPSPDLSNHARAVSLDVPLAGSSPELVGSDLGVEAIPPPEYEDVPLDDGSAARGSAAHTDEPPIYSGPYRSASIRSRRSQHGTGSDEDVVVNDAADGDRPRGRGVGSVPQLPSLRISHLPSIVVEPSSAHPMDDPRDNGDDRRPTTTNV</sequence>
<protein>
    <submittedName>
        <fullName evidence="3">Uncharacterized protein</fullName>
    </submittedName>
</protein>
<evidence type="ECO:0000256" key="2">
    <source>
        <dbReference type="SAM" id="Phobius"/>
    </source>
</evidence>
<feature type="region of interest" description="Disordered" evidence="1">
    <location>
        <begin position="259"/>
        <end position="298"/>
    </location>
</feature>
<feature type="compositionally biased region" description="Basic and acidic residues" evidence="1">
    <location>
        <begin position="184"/>
        <end position="198"/>
    </location>
</feature>
<gene>
    <name evidence="3" type="ORF">GMORB2_1586</name>
</gene>